<dbReference type="SUPFAM" id="SSF51182">
    <property type="entry name" value="RmlC-like cupins"/>
    <property type="match status" value="1"/>
</dbReference>
<dbReference type="InterPro" id="IPR013096">
    <property type="entry name" value="Cupin_2"/>
</dbReference>
<gene>
    <name evidence="3" type="ORF">JIN87_05100</name>
</gene>
<reference evidence="3" key="1">
    <citation type="submission" date="2021-01" db="EMBL/GenBank/DDBJ databases">
        <title>Modified the classification status of verrucomicrobia.</title>
        <authorList>
            <person name="Feng X."/>
        </authorList>
    </citation>
    <scope>NUCLEOTIDE SEQUENCE</scope>
    <source>
        <strain evidence="3">KCTC 13126</strain>
    </source>
</reference>
<organism evidence="3 4">
    <name type="scientific">Pelagicoccus mobilis</name>
    <dbReference type="NCBI Taxonomy" id="415221"/>
    <lineage>
        <taxon>Bacteria</taxon>
        <taxon>Pseudomonadati</taxon>
        <taxon>Verrucomicrobiota</taxon>
        <taxon>Opitutia</taxon>
        <taxon>Puniceicoccales</taxon>
        <taxon>Pelagicoccaceae</taxon>
        <taxon>Pelagicoccus</taxon>
    </lineage>
</organism>
<dbReference type="AlphaFoldDB" id="A0A934RYL3"/>
<evidence type="ECO:0000259" key="2">
    <source>
        <dbReference type="Pfam" id="PF07883"/>
    </source>
</evidence>
<dbReference type="Pfam" id="PF07883">
    <property type="entry name" value="Cupin_2"/>
    <property type="match status" value="1"/>
</dbReference>
<dbReference type="RefSeq" id="WP_200354450.1">
    <property type="nucleotide sequence ID" value="NZ_JAENIL010000007.1"/>
</dbReference>
<dbReference type="Proteomes" id="UP000617628">
    <property type="component" value="Unassembled WGS sequence"/>
</dbReference>
<evidence type="ECO:0000256" key="1">
    <source>
        <dbReference type="SAM" id="MobiDB-lite"/>
    </source>
</evidence>
<evidence type="ECO:0000313" key="3">
    <source>
        <dbReference type="EMBL" id="MBK1876234.1"/>
    </source>
</evidence>
<dbReference type="InterPro" id="IPR014710">
    <property type="entry name" value="RmlC-like_jellyroll"/>
</dbReference>
<dbReference type="Gene3D" id="2.60.120.10">
    <property type="entry name" value="Jelly Rolls"/>
    <property type="match status" value="1"/>
</dbReference>
<feature type="region of interest" description="Disordered" evidence="1">
    <location>
        <begin position="1"/>
        <end position="31"/>
    </location>
</feature>
<proteinExistence type="predicted"/>
<evidence type="ECO:0000313" key="4">
    <source>
        <dbReference type="Proteomes" id="UP000617628"/>
    </source>
</evidence>
<dbReference type="EMBL" id="JAENIL010000007">
    <property type="protein sequence ID" value="MBK1876234.1"/>
    <property type="molecule type" value="Genomic_DNA"/>
</dbReference>
<name>A0A934RYL3_9BACT</name>
<comment type="caution">
    <text evidence="3">The sequence shown here is derived from an EMBL/GenBank/DDBJ whole genome shotgun (WGS) entry which is preliminary data.</text>
</comment>
<keyword evidence="4" id="KW-1185">Reference proteome</keyword>
<feature type="domain" description="Cupin type-2" evidence="2">
    <location>
        <begin position="86"/>
        <end position="133"/>
    </location>
</feature>
<accession>A0A934RYL3</accession>
<dbReference type="InterPro" id="IPR011051">
    <property type="entry name" value="RmlC_Cupin_sf"/>
</dbReference>
<dbReference type="CDD" id="cd20295">
    <property type="entry name" value="cupin_Pac13-like"/>
    <property type="match status" value="1"/>
</dbReference>
<protein>
    <submittedName>
        <fullName evidence="3">Cupin domain-containing protein</fullName>
    </submittedName>
</protein>
<sequence>MQPTKQSRLAKPSPDSIGTSKENRPPIDLYNTPPFNFDPCNRVKNYIIENLSEIPPTSCPCGSTRRAFIQPDNPVASIHMVDISKDSRTHYHKKLTEIYLILEGEGHMELDGELIPVKPMTSILIKPGCKHRAVGKMRIINIPIPAFDPEDEWFD</sequence>